<sequence length="220" mass="25175">MFFQNKLTKGLRDPARFFYQLTEAERVTGLWNRAVLLVLASMLIFGISTYTGIGTEILSKEITQLPISEFEAHKALFAVGQIIWGLFYAALVLFVPSLFFWTLTDTEYKKLIVVQMFVLLILLVEKLILIPFQITFGLDQFSSPFSLGVIAQYLSIHPFFVYFLASITVFKIWSMALQYKAVKLLSDKNSKILLLMIISINLAAWLFSALIAYIEFEKVL</sequence>
<keyword evidence="5" id="KW-1185">Reference proteome</keyword>
<evidence type="ECO:0000256" key="1">
    <source>
        <dbReference type="SAM" id="Phobius"/>
    </source>
</evidence>
<evidence type="ECO:0000313" key="4">
    <source>
        <dbReference type="Proteomes" id="UP000234951"/>
    </source>
</evidence>
<feature type="transmembrane region" description="Helical" evidence="1">
    <location>
        <begin position="111"/>
        <end position="134"/>
    </location>
</feature>
<proteinExistence type="predicted"/>
<feature type="transmembrane region" description="Helical" evidence="1">
    <location>
        <begin position="154"/>
        <end position="173"/>
    </location>
</feature>
<dbReference type="Proteomes" id="UP000234951">
    <property type="component" value="Unassembled WGS sequence"/>
</dbReference>
<comment type="caution">
    <text evidence="2">The sequence shown here is derived from an EMBL/GenBank/DDBJ whole genome shotgun (WGS) entry which is preliminary data.</text>
</comment>
<dbReference type="EMBL" id="PGVD01000001">
    <property type="protein sequence ID" value="PLS00925.1"/>
    <property type="molecule type" value="Genomic_DNA"/>
</dbReference>
<reference evidence="2 4" key="1">
    <citation type="submission" date="2017-11" db="EMBL/GenBank/DDBJ databases">
        <title>Comparitive Functional Genomics of Dry Heat Resistant strains isolated from the Viking Spacecraft.</title>
        <authorList>
            <person name="Seuylemezian A."/>
            <person name="Cooper K."/>
            <person name="Vaishampayan P."/>
        </authorList>
    </citation>
    <scope>NUCLEOTIDE SEQUENCE [LARGE SCALE GENOMIC DNA]</scope>
    <source>
        <strain evidence="2 4">M4.6</strain>
    </source>
</reference>
<dbReference type="AlphaFoldDB" id="A0A2N5GQC4"/>
<gene>
    <name evidence="2" type="ORF">CU635_04670</name>
    <name evidence="3" type="ORF">CVD25_00315</name>
</gene>
<keyword evidence="1" id="KW-0472">Membrane</keyword>
<protein>
    <recommendedName>
        <fullName evidence="6">Yip1 domain-containing protein</fullName>
    </recommendedName>
</protein>
<evidence type="ECO:0000313" key="5">
    <source>
        <dbReference type="Proteomes" id="UP000235114"/>
    </source>
</evidence>
<feature type="transmembrane region" description="Helical" evidence="1">
    <location>
        <begin position="75"/>
        <end position="99"/>
    </location>
</feature>
<evidence type="ECO:0000313" key="3">
    <source>
        <dbReference type="EMBL" id="PLS00925.1"/>
    </source>
</evidence>
<evidence type="ECO:0008006" key="6">
    <source>
        <dbReference type="Google" id="ProtNLM"/>
    </source>
</evidence>
<accession>A0A2N5GQC4</accession>
<dbReference type="EMBL" id="PGVA01000008">
    <property type="protein sequence ID" value="PLR85077.1"/>
    <property type="molecule type" value="Genomic_DNA"/>
</dbReference>
<dbReference type="OrthoDB" id="2455856at2"/>
<feature type="transmembrane region" description="Helical" evidence="1">
    <location>
        <begin position="193"/>
        <end position="214"/>
    </location>
</feature>
<feature type="transmembrane region" description="Helical" evidence="1">
    <location>
        <begin position="34"/>
        <end position="55"/>
    </location>
</feature>
<evidence type="ECO:0000313" key="2">
    <source>
        <dbReference type="EMBL" id="PLR85077.1"/>
    </source>
</evidence>
<name>A0A2N5GQC4_9BACI</name>
<organism evidence="2 4">
    <name type="scientific">Bacillus canaveralius</name>
    <dbReference type="NCBI Taxonomy" id="1403243"/>
    <lineage>
        <taxon>Bacteria</taxon>
        <taxon>Bacillati</taxon>
        <taxon>Bacillota</taxon>
        <taxon>Bacilli</taxon>
        <taxon>Bacillales</taxon>
        <taxon>Bacillaceae</taxon>
        <taxon>Bacillus</taxon>
    </lineage>
</organism>
<reference evidence="3 5" key="2">
    <citation type="submission" date="2017-12" db="EMBL/GenBank/DDBJ databases">
        <title>Comparative Functional Genomics of Dry Heat Resistant strains isolated from the Viking Spacecraft.</title>
        <authorList>
            <person name="Seuylemezian A."/>
            <person name="Cooper K."/>
            <person name="Vaishampayan P."/>
        </authorList>
    </citation>
    <scope>NUCLEOTIDE SEQUENCE [LARGE SCALE GENOMIC DNA]</scope>
    <source>
        <strain evidence="3 5">ATCC 29669</strain>
    </source>
</reference>
<keyword evidence="1" id="KW-0812">Transmembrane</keyword>
<dbReference type="Proteomes" id="UP000235114">
    <property type="component" value="Unassembled WGS sequence"/>
</dbReference>
<keyword evidence="1" id="KW-1133">Transmembrane helix</keyword>
<dbReference type="RefSeq" id="WP_101576019.1">
    <property type="nucleotide sequence ID" value="NZ_PGVA01000008.1"/>
</dbReference>